<dbReference type="RefSeq" id="WP_141635105.1">
    <property type="nucleotide sequence ID" value="NZ_VIGB01000003.1"/>
</dbReference>
<protein>
    <recommendedName>
        <fullName evidence="3">SalK</fullName>
    </recommendedName>
</protein>
<evidence type="ECO:0008006" key="3">
    <source>
        <dbReference type="Google" id="ProtNLM"/>
    </source>
</evidence>
<accession>A0A540W681</accession>
<dbReference type="AlphaFoldDB" id="A0A540W681"/>
<reference evidence="1 2" key="1">
    <citation type="submission" date="2019-06" db="EMBL/GenBank/DDBJ databases">
        <title>Description of Kitasatospora acidophila sp. nov. isolated from pine grove soil, and reclassification of Streptomyces novaecaesareae to Kitasatospora novaeceasareae comb. nov.</title>
        <authorList>
            <person name="Kim M.J."/>
        </authorList>
    </citation>
    <scope>NUCLEOTIDE SEQUENCE [LARGE SCALE GENOMIC DNA]</scope>
    <source>
        <strain evidence="1 2">MMS16-CNU292</strain>
    </source>
</reference>
<dbReference type="OrthoDB" id="157052at2"/>
<gene>
    <name evidence="1" type="ORF">E6W39_22805</name>
</gene>
<comment type="caution">
    <text evidence="1">The sequence shown here is derived from an EMBL/GenBank/DDBJ whole genome shotgun (WGS) entry which is preliminary data.</text>
</comment>
<evidence type="ECO:0000313" key="2">
    <source>
        <dbReference type="Proteomes" id="UP000319103"/>
    </source>
</evidence>
<dbReference type="Proteomes" id="UP000319103">
    <property type="component" value="Unassembled WGS sequence"/>
</dbReference>
<dbReference type="NCBIfam" id="NF047719">
    <property type="entry name" value="SCO6745_fam_HTH"/>
    <property type="match status" value="1"/>
</dbReference>
<dbReference type="EMBL" id="VIGB01000003">
    <property type="protein sequence ID" value="TQF04538.1"/>
    <property type="molecule type" value="Genomic_DNA"/>
</dbReference>
<organism evidence="1 2">
    <name type="scientific">Kitasatospora acidiphila</name>
    <dbReference type="NCBI Taxonomy" id="2567942"/>
    <lineage>
        <taxon>Bacteria</taxon>
        <taxon>Bacillati</taxon>
        <taxon>Actinomycetota</taxon>
        <taxon>Actinomycetes</taxon>
        <taxon>Kitasatosporales</taxon>
        <taxon>Streptomycetaceae</taxon>
        <taxon>Kitasatospora</taxon>
    </lineage>
</organism>
<keyword evidence="2" id="KW-1185">Reference proteome</keyword>
<proteinExistence type="predicted"/>
<sequence length="285" mass="30445">MQPSPTLARRFWEAVEPLHALVYFTPEPAEAARAVGLTGWWRGYFAGRIAPLGALGGPAAAALFFAFSPVKTGYALPAAWTQAAPEKVLDARLDAVRSALDRTLPTDRTGLDELVDLLERAVEGCAFEGRPLAAAWSDVPRPADPLGRLWLAATVLREHRGDGHVIAVTHAGLTGLEAGLTHVATGAVPADLIQRSRGWTDAEWDGARRRLVARGLLDRGGRLTKSGGTLRRELETATDRLAADPVMLLGESGLTRAIELAAPLSRHLIDSQVVPLPNPIGVPRP</sequence>
<evidence type="ECO:0000313" key="1">
    <source>
        <dbReference type="EMBL" id="TQF04538.1"/>
    </source>
</evidence>
<dbReference type="Pfam" id="PF21863">
    <property type="entry name" value="HTH_67"/>
    <property type="match status" value="1"/>
</dbReference>
<name>A0A540W681_9ACTN</name>
<dbReference type="InterPro" id="IPR054058">
    <property type="entry name" value="HTH_67"/>
</dbReference>